<protein>
    <submittedName>
        <fullName evidence="2">Uncharacterized protein</fullName>
    </submittedName>
</protein>
<organism evidence="2 3">
    <name type="scientific">Limosilactobacillus reuteri</name>
    <name type="common">Lactobacillus reuteri</name>
    <dbReference type="NCBI Taxonomy" id="1598"/>
    <lineage>
        <taxon>Bacteria</taxon>
        <taxon>Bacillati</taxon>
        <taxon>Bacillota</taxon>
        <taxon>Bacilli</taxon>
        <taxon>Lactobacillales</taxon>
        <taxon>Lactobacillaceae</taxon>
        <taxon>Limosilactobacillus</taxon>
    </lineage>
</organism>
<dbReference type="RefSeq" id="WP_144228026.1">
    <property type="nucleotide sequence ID" value="NZ_CP041677.1"/>
</dbReference>
<accession>A0A517D8K7</accession>
<feature type="transmembrane region" description="Helical" evidence="1">
    <location>
        <begin position="21"/>
        <end position="42"/>
    </location>
</feature>
<evidence type="ECO:0000256" key="1">
    <source>
        <dbReference type="SAM" id="Phobius"/>
    </source>
</evidence>
<keyword evidence="1" id="KW-0812">Transmembrane</keyword>
<name>A0A517D8K7_LIMRT</name>
<evidence type="ECO:0000313" key="3">
    <source>
        <dbReference type="Proteomes" id="UP000316394"/>
    </source>
</evidence>
<dbReference type="EMBL" id="CP041677">
    <property type="protein sequence ID" value="QDR73675.1"/>
    <property type="molecule type" value="Genomic_DNA"/>
</dbReference>
<keyword evidence="1" id="KW-0472">Membrane</keyword>
<reference evidence="2 3" key="1">
    <citation type="submission" date="2019-07" db="EMBL/GenBank/DDBJ databases">
        <title>Gastrointestinal microbiota of Peromyscus leucopus, the white-footed mouse.</title>
        <authorList>
            <person name="Milovic A."/>
            <person name="Bassam K."/>
            <person name="Barbour A.G."/>
        </authorList>
    </citation>
    <scope>NUCLEOTIDE SEQUENCE [LARGE SCALE GENOMIC DNA]</scope>
    <source>
        <strain evidence="2 3">LL7</strain>
        <plasmid evidence="2 3">unnamed</plasmid>
    </source>
</reference>
<dbReference type="Proteomes" id="UP000316394">
    <property type="component" value="Plasmid unnamed"/>
</dbReference>
<geneLocation type="plasmid" evidence="2 3">
    <name>unnamed</name>
</geneLocation>
<proteinExistence type="predicted"/>
<dbReference type="AlphaFoldDB" id="A0A517D8K7"/>
<keyword evidence="1" id="KW-1133">Transmembrane helix</keyword>
<sequence>MARNNRNNVRRINQKDNQINLKKYVWPGTIVVWILMVIDSTFVVHNSWVLTATVSVAILAFAFTVSNPGKLALKFHDYGFWNTIIHFGHPKVSQSDRRRNRRRR</sequence>
<evidence type="ECO:0000313" key="2">
    <source>
        <dbReference type="EMBL" id="QDR73675.1"/>
    </source>
</evidence>
<feature type="transmembrane region" description="Helical" evidence="1">
    <location>
        <begin position="48"/>
        <end position="65"/>
    </location>
</feature>
<gene>
    <name evidence="2" type="ORF">FOD75_11325</name>
</gene>
<keyword evidence="2" id="KW-0614">Plasmid</keyword>